<dbReference type="Gene3D" id="2.30.40.10">
    <property type="entry name" value="Urease, subunit C, domain 1"/>
    <property type="match status" value="1"/>
</dbReference>
<feature type="binding site" evidence="1">
    <location>
        <position position="266"/>
    </location>
    <ligand>
        <name>Zn(2+)</name>
        <dbReference type="ChEBI" id="CHEBI:29105"/>
        <label>1</label>
    </ligand>
</feature>
<dbReference type="PANTHER" id="PTHR42717:SF1">
    <property type="entry name" value="IMIDAZOLONEPROPIONASE AND RELATED AMIDOHYDROLASES"/>
    <property type="match status" value="1"/>
</dbReference>
<dbReference type="AlphaFoldDB" id="A0A094WJU2"/>
<dbReference type="NCBIfam" id="TIGR03583">
    <property type="entry name" value="EF_0837"/>
    <property type="match status" value="1"/>
</dbReference>
<gene>
    <name evidence="6" type="ORF">AJ85_14815</name>
    <name evidence="5" type="ORF">BALCAV_0212330</name>
</gene>
<protein>
    <submittedName>
        <fullName evidence="5">Amidohydrolase</fullName>
    </submittedName>
</protein>
<feature type="binding site" evidence="1">
    <location>
        <position position="206"/>
    </location>
    <ligand>
        <name>Zn(2+)</name>
        <dbReference type="ChEBI" id="CHEBI:29105"/>
        <label>2</label>
    </ligand>
</feature>
<evidence type="ECO:0000313" key="7">
    <source>
        <dbReference type="Proteomes" id="UP000002754"/>
    </source>
</evidence>
<feature type="domain" description="Amidohydrolase-related" evidence="4">
    <location>
        <begin position="48"/>
        <end position="360"/>
    </location>
</feature>
<dbReference type="PANTHER" id="PTHR42717">
    <property type="entry name" value="DIHYDROOROTASE-RELATED"/>
    <property type="match status" value="1"/>
</dbReference>
<dbReference type="SUPFAM" id="SSF51556">
    <property type="entry name" value="Metallo-dependent hydrolases"/>
    <property type="match status" value="1"/>
</dbReference>
<evidence type="ECO:0000256" key="3">
    <source>
        <dbReference type="PIRSR" id="PIRSR039004-3"/>
    </source>
</evidence>
<dbReference type="InterPro" id="IPR006680">
    <property type="entry name" value="Amidohydro-rel"/>
</dbReference>
<dbReference type="GO" id="GO:0019213">
    <property type="term" value="F:deacetylase activity"/>
    <property type="evidence" value="ECO:0007669"/>
    <property type="project" value="InterPro"/>
</dbReference>
<keyword evidence="5" id="KW-0378">Hydrolase</keyword>
<dbReference type="OrthoDB" id="9796020at2"/>
<dbReference type="InterPro" id="IPR011059">
    <property type="entry name" value="Metal-dep_hydrolase_composite"/>
</dbReference>
<evidence type="ECO:0000313" key="5">
    <source>
        <dbReference type="EMBL" id="KGA97106.1"/>
    </source>
</evidence>
<evidence type="ECO:0000256" key="1">
    <source>
        <dbReference type="PIRSR" id="PIRSR039004-1"/>
    </source>
</evidence>
<dbReference type="InterPro" id="IPR047601">
    <property type="entry name" value="EF_0837-like"/>
</dbReference>
<evidence type="ECO:0000313" key="6">
    <source>
        <dbReference type="EMBL" id="THG89844.1"/>
    </source>
</evidence>
<dbReference type="InterPro" id="IPR032466">
    <property type="entry name" value="Metal_Hydrolase"/>
</dbReference>
<keyword evidence="7" id="KW-1185">Reference proteome</keyword>
<feature type="site" description="Transition state stabilizer" evidence="3">
    <location>
        <position position="152"/>
    </location>
</feature>
<feature type="binding site" description="via carbamate group" evidence="1">
    <location>
        <position position="150"/>
    </location>
    <ligand>
        <name>Zn(2+)</name>
        <dbReference type="ChEBI" id="CHEBI:29105"/>
        <label>1</label>
    </ligand>
</feature>
<feature type="binding site" description="via carbamate group" evidence="1">
    <location>
        <position position="150"/>
    </location>
    <ligand>
        <name>Zn(2+)</name>
        <dbReference type="ChEBI" id="CHEBI:29105"/>
        <label>2</label>
    </ligand>
</feature>
<accession>A0A094WJU2</accession>
<dbReference type="eggNOG" id="COG3964">
    <property type="taxonomic scope" value="Bacteria"/>
</dbReference>
<dbReference type="SUPFAM" id="SSF51338">
    <property type="entry name" value="Composite domain of metallo-dependent hydrolases"/>
    <property type="match status" value="1"/>
</dbReference>
<dbReference type="GO" id="GO:0016810">
    <property type="term" value="F:hydrolase activity, acting on carbon-nitrogen (but not peptide) bonds"/>
    <property type="evidence" value="ECO:0007669"/>
    <property type="project" value="InterPro"/>
</dbReference>
<dbReference type="Proteomes" id="UP000297014">
    <property type="component" value="Unassembled WGS sequence"/>
</dbReference>
<dbReference type="GO" id="GO:0046872">
    <property type="term" value="F:metal ion binding"/>
    <property type="evidence" value="ECO:0007669"/>
    <property type="project" value="UniProtKB-KW"/>
</dbReference>
<dbReference type="Gene3D" id="3.20.20.140">
    <property type="entry name" value="Metal-dependent hydrolases"/>
    <property type="match status" value="1"/>
</dbReference>
<sequence>MERRFVLQDVQMLNGKRLDIVIEQGYIVELTEANTAQGECIPCHGCYVSSGWIDMHVHAFSEFDPYGDVADEVGIKQGVATIIDAGSCGADRFDDFYEQVSEAKTNVLAFLNISSIGLSRKDELSNLAWIDREKARLMITKYKEIIVGLKARMSQSVVCENGIEPLLVAREIAKENHLSLMVHIGSGPPKIEDILLHLEKKDILTHFLNGKDNNLFDEHGRPLPLLMEAVDKGVHLDVGHGGASFSFKVAEFAKRAGIQFQTISSDIYRQNRLEGPVFSLAKVMTKFIALGYSLQEVVDGVTIQAATWLNRPELGRIQVGDKAHLTLFSLVNGPVELIDSQGEVRIGLEEIVAKGVVVNGEYYPCEVRTKTSH</sequence>
<feature type="binding site" evidence="1">
    <location>
        <position position="183"/>
    </location>
    <ligand>
        <name>Zn(2+)</name>
        <dbReference type="ChEBI" id="CHEBI:29105"/>
        <label>2</label>
    </ligand>
</feature>
<feature type="binding site" evidence="1">
    <location>
        <position position="56"/>
    </location>
    <ligand>
        <name>Zn(2+)</name>
        <dbReference type="ChEBI" id="CHEBI:29105"/>
        <label>1</label>
    </ligand>
</feature>
<dbReference type="PIRSF" id="PIRSF039004">
    <property type="entry name" value="ADE_EF_0837"/>
    <property type="match status" value="1"/>
</dbReference>
<proteinExistence type="predicted"/>
<evidence type="ECO:0000259" key="4">
    <source>
        <dbReference type="Pfam" id="PF01979"/>
    </source>
</evidence>
<comment type="caution">
    <text evidence="5">The sequence shown here is derived from an EMBL/GenBank/DDBJ whole genome shotgun (WGS) entry which is preliminary data.</text>
</comment>
<dbReference type="Proteomes" id="UP000002754">
    <property type="component" value="Unassembled WGS sequence"/>
</dbReference>
<dbReference type="EMBL" id="JALP01000193">
    <property type="protein sequence ID" value="THG89844.1"/>
    <property type="molecule type" value="Genomic_DNA"/>
</dbReference>
<dbReference type="Pfam" id="PF01979">
    <property type="entry name" value="Amidohydro_1"/>
    <property type="match status" value="1"/>
</dbReference>
<reference evidence="6 8" key="2">
    <citation type="submission" date="2014-01" db="EMBL/GenBank/DDBJ databases">
        <title>Draft genome sequencing of Bacillus alcalophilus CGMCC 1.3604.</title>
        <authorList>
            <person name="Yang J."/>
            <person name="Diao L."/>
            <person name="Yang S."/>
        </authorList>
    </citation>
    <scope>NUCLEOTIDE SEQUENCE [LARGE SCALE GENOMIC DNA]</scope>
    <source>
        <strain evidence="6 8">CGMCC 1.3604</strain>
    </source>
</reference>
<organism evidence="5 7">
    <name type="scientific">Alkalihalobacillus alcalophilus ATCC 27647 = CGMCC 1.3604</name>
    <dbReference type="NCBI Taxonomy" id="1218173"/>
    <lineage>
        <taxon>Bacteria</taxon>
        <taxon>Bacillati</taxon>
        <taxon>Bacillota</taxon>
        <taxon>Bacilli</taxon>
        <taxon>Bacillales</taxon>
        <taxon>Bacillaceae</taxon>
        <taxon>Alkalihalobacillus</taxon>
    </lineage>
</organism>
<keyword evidence="1" id="KW-0862">Zinc</keyword>
<evidence type="ECO:0000313" key="8">
    <source>
        <dbReference type="Proteomes" id="UP000297014"/>
    </source>
</evidence>
<dbReference type="InterPro" id="IPR020043">
    <property type="entry name" value="Deacetylase_Atu3266-like"/>
</dbReference>
<reference evidence="5 7" key="1">
    <citation type="journal article" date="2014" name="Genome Announc.">
        <title>Draft Genome Sequence of Bacillus alcalophilus AV1934, a Classic Alkaliphile Isolated from Human Feces in 1934.</title>
        <authorList>
            <person name="Attie O."/>
            <person name="Jayaprakash A."/>
            <person name="Shah H."/>
            <person name="Paulsen I.T."/>
            <person name="Morino M."/>
            <person name="Takahashi Y."/>
            <person name="Narumi I."/>
            <person name="Sachidanandam R."/>
            <person name="Satoh K."/>
            <person name="Ito M."/>
            <person name="Krulwich T.A."/>
        </authorList>
    </citation>
    <scope>NUCLEOTIDE SEQUENCE [LARGE SCALE GENOMIC DNA]</scope>
    <source>
        <strain evidence="5 7">AV1934</strain>
    </source>
</reference>
<dbReference type="STRING" id="1218173.BALCAV_0212330"/>
<evidence type="ECO:0000256" key="2">
    <source>
        <dbReference type="PIRSR" id="PIRSR039004-2"/>
    </source>
</evidence>
<dbReference type="EMBL" id="ALPT02000037">
    <property type="protein sequence ID" value="KGA97106.1"/>
    <property type="molecule type" value="Genomic_DNA"/>
</dbReference>
<keyword evidence="1" id="KW-0479">Metal-binding</keyword>
<dbReference type="NCBIfam" id="NF006689">
    <property type="entry name" value="PRK09237.1"/>
    <property type="match status" value="1"/>
</dbReference>
<feature type="binding site" evidence="1">
    <location>
        <position position="58"/>
    </location>
    <ligand>
        <name>Zn(2+)</name>
        <dbReference type="ChEBI" id="CHEBI:29105"/>
        <label>1</label>
    </ligand>
</feature>
<feature type="modified residue" description="N6-carboxylysine" evidence="2">
    <location>
        <position position="150"/>
    </location>
</feature>
<name>A0A094WJU2_ALKAL</name>
<dbReference type="RefSeq" id="WP_004428034.1">
    <property type="nucleotide sequence ID" value="NZ_ALPT02000037.1"/>
</dbReference>